<sequence length="205" mass="19784">MMSSSTQKRFARGAVVAAAAAGAVALSLPATASAATAQAPQLTANLSGSDLTMSLTDPNTGLLDGCAGGLVDAGRAVEISDRLANLSKISDVIDVLRSGVIKGTPLITTALDRTAQQSVYDLPTGVYAVVAACAGIGKDTAIAVEPVIAPSGVGSVAGVFDLGSTVIENPDSIPFFLALLGGDAALGGSSSGGSSGSSDGGSSGS</sequence>
<protein>
    <recommendedName>
        <fullName evidence="4">Secreted protein</fullName>
    </recommendedName>
</protein>
<gene>
    <name evidence="2" type="ORF">ACFSJG_19615</name>
</gene>
<evidence type="ECO:0000313" key="2">
    <source>
        <dbReference type="EMBL" id="MFD1814428.1"/>
    </source>
</evidence>
<organism evidence="2 3">
    <name type="scientific">Rhodococcus gannanensis</name>
    <dbReference type="NCBI Taxonomy" id="1960308"/>
    <lineage>
        <taxon>Bacteria</taxon>
        <taxon>Bacillati</taxon>
        <taxon>Actinomycetota</taxon>
        <taxon>Actinomycetes</taxon>
        <taxon>Mycobacteriales</taxon>
        <taxon>Nocardiaceae</taxon>
        <taxon>Rhodococcus</taxon>
    </lineage>
</organism>
<feature type="chain" id="PRO_5046047477" description="Secreted protein" evidence="1">
    <location>
        <begin position="35"/>
        <end position="205"/>
    </location>
</feature>
<dbReference type="RefSeq" id="WP_378486919.1">
    <property type="nucleotide sequence ID" value="NZ_JBHUFB010000019.1"/>
</dbReference>
<proteinExistence type="predicted"/>
<dbReference type="Proteomes" id="UP001597286">
    <property type="component" value="Unassembled WGS sequence"/>
</dbReference>
<evidence type="ECO:0000313" key="3">
    <source>
        <dbReference type="Proteomes" id="UP001597286"/>
    </source>
</evidence>
<dbReference type="EMBL" id="JBHUFB010000019">
    <property type="protein sequence ID" value="MFD1814428.1"/>
    <property type="molecule type" value="Genomic_DNA"/>
</dbReference>
<dbReference type="InterPro" id="IPR006311">
    <property type="entry name" value="TAT_signal"/>
</dbReference>
<feature type="signal peptide" evidence="1">
    <location>
        <begin position="1"/>
        <end position="34"/>
    </location>
</feature>
<reference evidence="3" key="1">
    <citation type="journal article" date="2019" name="Int. J. Syst. Evol. Microbiol.">
        <title>The Global Catalogue of Microorganisms (GCM) 10K type strain sequencing project: providing services to taxonomists for standard genome sequencing and annotation.</title>
        <authorList>
            <consortium name="The Broad Institute Genomics Platform"/>
            <consortium name="The Broad Institute Genome Sequencing Center for Infectious Disease"/>
            <person name="Wu L."/>
            <person name="Ma J."/>
        </authorList>
    </citation>
    <scope>NUCLEOTIDE SEQUENCE [LARGE SCALE GENOMIC DNA]</scope>
    <source>
        <strain evidence="3">DT72</strain>
    </source>
</reference>
<comment type="caution">
    <text evidence="2">The sequence shown here is derived from an EMBL/GenBank/DDBJ whole genome shotgun (WGS) entry which is preliminary data.</text>
</comment>
<evidence type="ECO:0008006" key="4">
    <source>
        <dbReference type="Google" id="ProtNLM"/>
    </source>
</evidence>
<keyword evidence="3" id="KW-1185">Reference proteome</keyword>
<accession>A0ABW4P8K7</accession>
<dbReference type="PROSITE" id="PS51318">
    <property type="entry name" value="TAT"/>
    <property type="match status" value="1"/>
</dbReference>
<evidence type="ECO:0000256" key="1">
    <source>
        <dbReference type="SAM" id="SignalP"/>
    </source>
</evidence>
<name>A0ABW4P8K7_9NOCA</name>
<keyword evidence="1" id="KW-0732">Signal</keyword>